<dbReference type="Proteomes" id="UP000229434">
    <property type="component" value="Unassembled WGS sequence"/>
</dbReference>
<dbReference type="AlphaFoldDB" id="A0A2N9Y0P5"/>
<evidence type="ECO:0000313" key="2">
    <source>
        <dbReference type="EMBL" id="PIT58342.1"/>
    </source>
</evidence>
<organism evidence="2 3">
    <name type="scientific">Snodgrassella alvi</name>
    <dbReference type="NCBI Taxonomy" id="1196083"/>
    <lineage>
        <taxon>Bacteria</taxon>
        <taxon>Pseudomonadati</taxon>
        <taxon>Pseudomonadota</taxon>
        <taxon>Betaproteobacteria</taxon>
        <taxon>Neisseriales</taxon>
        <taxon>Neisseriaceae</taxon>
        <taxon>Snodgrassella</taxon>
    </lineage>
</organism>
<dbReference type="Pfam" id="PF26567">
    <property type="entry name" value="BstA_C"/>
    <property type="match status" value="1"/>
</dbReference>
<evidence type="ECO:0000313" key="3">
    <source>
        <dbReference type="Proteomes" id="UP000229434"/>
    </source>
</evidence>
<proteinExistence type="predicted"/>
<dbReference type="RefSeq" id="WP_100136704.1">
    <property type="nucleotide sequence ID" value="NZ_MEIS01000055.1"/>
</dbReference>
<accession>A0A2N9Y0P5</accession>
<comment type="caution">
    <text evidence="2">The sequence shown here is derived from an EMBL/GenBank/DDBJ whole genome shotgun (WGS) entry which is preliminary data.</text>
</comment>
<feature type="domain" description="BstA-like C-terminal" evidence="1">
    <location>
        <begin position="153"/>
        <end position="276"/>
    </location>
</feature>
<protein>
    <recommendedName>
        <fullName evidence="1">BstA-like C-terminal domain-containing protein</fullName>
    </recommendedName>
</protein>
<evidence type="ECO:0000259" key="1">
    <source>
        <dbReference type="Pfam" id="PF26567"/>
    </source>
</evidence>
<gene>
    <name evidence="2" type="ORF">BHC49_01660</name>
</gene>
<sequence length="300" mass="34773">MRDLGTTPFQYQMFKVEKQIEFDDIEMGVLNDGTPYLTGRGLEKICGVGHGQFHRFVTDWDNERFKPRGKIIQQLLDTQNYQGDSLFLRANYNGAEVLAFTEPVCIAVLEYYAFHASKKKEKAQNAFRILARSKFREFVYQAVGYIPSSTDNWKQFHDRVSLTYASVPVGYFSIFKEIADMIVTIGQQGIYIDDSFVPDISVGMGWAKYWKENNLSDKYGKCSDYEHNYPSYFPQARSNPQHVKCYPEDALGEFRRWFRNVYVGEGKLRKYINKKVLDLSLSSKFSDKALAEYEKLLLPG</sequence>
<name>A0A2N9Y0P5_9NEIS</name>
<dbReference type="EMBL" id="MEIS01000055">
    <property type="protein sequence ID" value="PIT58342.1"/>
    <property type="molecule type" value="Genomic_DNA"/>
</dbReference>
<reference evidence="2 3" key="1">
    <citation type="journal article" date="2017" name="MBio">
        <title>Type VI secretion-mediated competition in the bee gut microbiome.</title>
        <authorList>
            <person name="Steele M.I."/>
            <person name="Kwong W.K."/>
            <person name="Powell J.E."/>
            <person name="Whiteley M."/>
            <person name="Moran N.A."/>
        </authorList>
    </citation>
    <scope>NUCLEOTIDE SEQUENCE [LARGE SCALE GENOMIC DNA]</scope>
    <source>
        <strain evidence="2 3">Nev3CBA3</strain>
    </source>
</reference>
<dbReference type="InterPro" id="IPR058744">
    <property type="entry name" value="BstA-like_C"/>
</dbReference>